<dbReference type="GO" id="GO:0005576">
    <property type="term" value="C:extracellular region"/>
    <property type="evidence" value="ECO:0007669"/>
    <property type="project" value="UniProtKB-SubCell"/>
</dbReference>
<organism evidence="17 18">
    <name type="scientific">Nephila pilipes</name>
    <name type="common">Giant wood spider</name>
    <name type="synonym">Nephila maculata</name>
    <dbReference type="NCBI Taxonomy" id="299642"/>
    <lineage>
        <taxon>Eukaryota</taxon>
        <taxon>Metazoa</taxon>
        <taxon>Ecdysozoa</taxon>
        <taxon>Arthropoda</taxon>
        <taxon>Chelicerata</taxon>
        <taxon>Arachnida</taxon>
        <taxon>Araneae</taxon>
        <taxon>Araneomorphae</taxon>
        <taxon>Entelegynae</taxon>
        <taxon>Araneoidea</taxon>
        <taxon>Nephilidae</taxon>
        <taxon>Nephila</taxon>
    </lineage>
</organism>
<dbReference type="SUPFAM" id="SSF48403">
    <property type="entry name" value="Ankyrin repeat"/>
    <property type="match status" value="2"/>
</dbReference>
<evidence type="ECO:0000313" key="17">
    <source>
        <dbReference type="EMBL" id="GFT59936.1"/>
    </source>
</evidence>
<evidence type="ECO:0000256" key="8">
    <source>
        <dbReference type="ARBA" id="ARBA00022737"/>
    </source>
</evidence>
<dbReference type="PROSITE" id="PS50297">
    <property type="entry name" value="ANK_REP_REGION"/>
    <property type="match status" value="10"/>
</dbReference>
<reference evidence="17" key="1">
    <citation type="submission" date="2020-08" db="EMBL/GenBank/DDBJ databases">
        <title>Multicomponent nature underlies the extraordinary mechanical properties of spider dragline silk.</title>
        <authorList>
            <person name="Kono N."/>
            <person name="Nakamura H."/>
            <person name="Mori M."/>
            <person name="Yoshida Y."/>
            <person name="Ohtoshi R."/>
            <person name="Malay A.D."/>
            <person name="Moran D.A.P."/>
            <person name="Tomita M."/>
            <person name="Numata K."/>
            <person name="Arakawa K."/>
        </authorList>
    </citation>
    <scope>NUCLEOTIDE SEQUENCE</scope>
</reference>
<feature type="repeat" description="ANK" evidence="16">
    <location>
        <begin position="184"/>
        <end position="216"/>
    </location>
</feature>
<keyword evidence="7" id="KW-0528">Neurotoxin</keyword>
<feature type="repeat" description="ANK" evidence="16">
    <location>
        <begin position="424"/>
        <end position="456"/>
    </location>
</feature>
<evidence type="ECO:0000256" key="14">
    <source>
        <dbReference type="ARBA" id="ARBA00049715"/>
    </source>
</evidence>
<feature type="repeat" description="ANK" evidence="16">
    <location>
        <begin position="457"/>
        <end position="489"/>
    </location>
</feature>
<keyword evidence="3" id="KW-0268">Exocytosis</keyword>
<dbReference type="InterPro" id="IPR036770">
    <property type="entry name" value="Ankyrin_rpt-contain_sf"/>
</dbReference>
<proteinExistence type="inferred from homology"/>
<evidence type="ECO:0000256" key="5">
    <source>
        <dbReference type="ARBA" id="ARBA00022537"/>
    </source>
</evidence>
<dbReference type="PRINTS" id="PR01415">
    <property type="entry name" value="ANKYRIN"/>
</dbReference>
<dbReference type="Pfam" id="PF12796">
    <property type="entry name" value="Ank_2"/>
    <property type="match status" value="4"/>
</dbReference>
<evidence type="ECO:0000256" key="11">
    <source>
        <dbReference type="ARBA" id="ARBA00023136"/>
    </source>
</evidence>
<gene>
    <name evidence="17" type="ORF">NPIL_499291</name>
</gene>
<evidence type="ECO:0000256" key="2">
    <source>
        <dbReference type="ARBA" id="ARBA00004613"/>
    </source>
</evidence>
<keyword evidence="4" id="KW-0964">Secreted</keyword>
<evidence type="ECO:0000256" key="16">
    <source>
        <dbReference type="PROSITE-ProRule" id="PRU00023"/>
    </source>
</evidence>
<dbReference type="PANTHER" id="PTHR24198:SF165">
    <property type="entry name" value="ANKYRIN REPEAT-CONTAINING PROTEIN-RELATED"/>
    <property type="match status" value="1"/>
</dbReference>
<dbReference type="InterPro" id="IPR002110">
    <property type="entry name" value="Ankyrin_rpt"/>
</dbReference>
<evidence type="ECO:0000256" key="13">
    <source>
        <dbReference type="ARBA" id="ARBA00049657"/>
    </source>
</evidence>
<feature type="repeat" description="ANK" evidence="16">
    <location>
        <begin position="252"/>
        <end position="272"/>
    </location>
</feature>
<dbReference type="PANTHER" id="PTHR24198">
    <property type="entry name" value="ANKYRIN REPEAT AND PROTEIN KINASE DOMAIN-CONTAINING PROTEIN"/>
    <property type="match status" value="1"/>
</dbReference>
<comment type="caution">
    <text evidence="17">The sequence shown here is derived from an EMBL/GenBank/DDBJ whole genome shotgun (WGS) entry which is preliminary data.</text>
</comment>
<dbReference type="GO" id="GO:0044231">
    <property type="term" value="C:host cell presynaptic membrane"/>
    <property type="evidence" value="ECO:0007669"/>
    <property type="project" value="UniProtKB-KW"/>
</dbReference>
<evidence type="ECO:0000256" key="15">
    <source>
        <dbReference type="ARBA" id="ARBA00049811"/>
    </source>
</evidence>
<keyword evidence="5" id="KW-1052">Target cell membrane</keyword>
<dbReference type="GO" id="GO:0006887">
    <property type="term" value="P:exocytosis"/>
    <property type="evidence" value="ECO:0007669"/>
    <property type="project" value="UniProtKB-KW"/>
</dbReference>
<comment type="similarity">
    <text evidence="13">Belongs to the cationic peptide 01 (latrotoxin) family. 03 (alpha-latrotoxin) subfamily.</text>
</comment>
<evidence type="ECO:0000256" key="1">
    <source>
        <dbReference type="ARBA" id="ARBA00004175"/>
    </source>
</evidence>
<dbReference type="GO" id="GO:0044218">
    <property type="term" value="C:other organism cell membrane"/>
    <property type="evidence" value="ECO:0007669"/>
    <property type="project" value="UniProtKB-KW"/>
</dbReference>
<feature type="repeat" description="ANK" evidence="16">
    <location>
        <begin position="151"/>
        <end position="183"/>
    </location>
</feature>
<dbReference type="Gene3D" id="1.25.40.20">
    <property type="entry name" value="Ankyrin repeat-containing domain"/>
    <property type="match status" value="5"/>
</dbReference>
<dbReference type="PROSITE" id="PS50088">
    <property type="entry name" value="ANK_REPEAT"/>
    <property type="match status" value="10"/>
</dbReference>
<keyword evidence="6" id="KW-0800">Toxin</keyword>
<dbReference type="Proteomes" id="UP000887013">
    <property type="component" value="Unassembled WGS sequence"/>
</dbReference>
<evidence type="ECO:0000256" key="3">
    <source>
        <dbReference type="ARBA" id="ARBA00022483"/>
    </source>
</evidence>
<evidence type="ECO:0000256" key="10">
    <source>
        <dbReference type="ARBA" id="ARBA00023043"/>
    </source>
</evidence>
<keyword evidence="18" id="KW-1185">Reference proteome</keyword>
<dbReference type="AlphaFoldDB" id="A0A8X6PC11"/>
<protein>
    <recommendedName>
        <fullName evidence="15">Alpha-latrotoxin</fullName>
    </recommendedName>
</protein>
<feature type="repeat" description="ANK" evidence="16">
    <location>
        <begin position="84"/>
        <end position="116"/>
    </location>
</feature>
<comment type="subcellular location">
    <subcellularLocation>
        <location evidence="2">Secreted</location>
    </subcellularLocation>
    <subcellularLocation>
        <location evidence="1">Target cell membrane</location>
    </subcellularLocation>
</comment>
<dbReference type="GO" id="GO:0090729">
    <property type="term" value="F:toxin activity"/>
    <property type="evidence" value="ECO:0007669"/>
    <property type="project" value="UniProtKB-KW"/>
</dbReference>
<feature type="repeat" description="ANK" evidence="16">
    <location>
        <begin position="318"/>
        <end position="350"/>
    </location>
</feature>
<dbReference type="EMBL" id="BMAW01067471">
    <property type="protein sequence ID" value="GFT59936.1"/>
    <property type="molecule type" value="Genomic_DNA"/>
</dbReference>
<accession>A0A8X6PC11</accession>
<evidence type="ECO:0000256" key="9">
    <source>
        <dbReference type="ARBA" id="ARBA00023028"/>
    </source>
</evidence>
<feature type="repeat" description="ANK" evidence="16">
    <location>
        <begin position="51"/>
        <end position="83"/>
    </location>
</feature>
<name>A0A8X6PC11_NEPPI</name>
<evidence type="ECO:0000313" key="18">
    <source>
        <dbReference type="Proteomes" id="UP000887013"/>
    </source>
</evidence>
<dbReference type="SMART" id="SM00248">
    <property type="entry name" value="ANK"/>
    <property type="match status" value="13"/>
</dbReference>
<keyword evidence="12" id="KW-1053">Target membrane</keyword>
<evidence type="ECO:0000256" key="6">
    <source>
        <dbReference type="ARBA" id="ARBA00022656"/>
    </source>
</evidence>
<keyword evidence="11" id="KW-0472">Membrane</keyword>
<dbReference type="OrthoDB" id="6414231at2759"/>
<keyword evidence="10 16" id="KW-0040">ANK repeat</keyword>
<evidence type="ECO:0000256" key="12">
    <source>
        <dbReference type="ARBA" id="ARBA00023298"/>
    </source>
</evidence>
<evidence type="ECO:0000256" key="4">
    <source>
        <dbReference type="ARBA" id="ARBA00022525"/>
    </source>
</evidence>
<keyword evidence="9" id="KW-0638">Presynaptic neurotoxin</keyword>
<feature type="repeat" description="ANK" evidence="16">
    <location>
        <begin position="391"/>
        <end position="423"/>
    </location>
</feature>
<evidence type="ECO:0000256" key="7">
    <source>
        <dbReference type="ARBA" id="ARBA00022699"/>
    </source>
</evidence>
<sequence length="735" mass="81357">MAAELRRFLMGLGHYNINKRFIAYLKLQSCDFNLVKQFLTHGVDVNYKDNYSNISLHYAVRLDKINIVQEILKAGADPNAVNAQRNTPLHMAVLTGNIRVIQELLLHGANVMAANDIGNIPLHVATIHGKSKVLDLLIKSDDRQINLRNSRGNAVLHLAVVHGKPAAIECLVRHGVDINQSNEDGNKPLHLAAIHNRSNVIKTLINCGADTNLCNKSGLTPLQLAINLGRIDAVQAFVALKAFHKMGQADINGNTSLHMAAIRGNVDEVKALTSYEGYVMRINWDGNTPLHVAAIHGNTDVVEALIHRGANASHTNIMGHNPLHLAVIHNKPAVIDTLFKSGTCIDGLTGRRYIITLDGYKCPEVGIMNPVRSVRYTELRDEFGDQAESYEGNTPLHIAAVFGHTKVIETLIKLGADVDFKNKEGNTPLHIAAIHGKLDVIEMLLEAGANINSDNHKRITPLHSAAIFFKSTSIEKLIQSGADIDHTGFGRGVALSMALYCCKAIHLDELNKISSMHIAGSSSNKFRLYPFEKYDVTQVFASAKTLIKYHILKKGIWSNVPLWDELQNLNTYSELSFFVKDCCMEVNFMKSKSFYESVVLNVFASSTDGILGENTSCNFVKEYVLDLLLSGECPIYCDLILPYLDKKAVQKKLSKVIIYVRGSKQEIIALNHLTISILFDYLTNIDIFNLILAFSNVEEGMRRRNESCGRPRIECETRSADPVTGLNTPTSSSCY</sequence>
<comment type="subunit">
    <text evidence="14">Homotetramer in membranes.</text>
</comment>
<keyword evidence="8" id="KW-0677">Repeat</keyword>
<feature type="repeat" description="ANK" evidence="16">
    <location>
        <begin position="285"/>
        <end position="317"/>
    </location>
</feature>